<organism evidence="4 5">
    <name type="scientific">Batillaria attramentaria</name>
    <dbReference type="NCBI Taxonomy" id="370345"/>
    <lineage>
        <taxon>Eukaryota</taxon>
        <taxon>Metazoa</taxon>
        <taxon>Spiralia</taxon>
        <taxon>Lophotrochozoa</taxon>
        <taxon>Mollusca</taxon>
        <taxon>Gastropoda</taxon>
        <taxon>Caenogastropoda</taxon>
        <taxon>Sorbeoconcha</taxon>
        <taxon>Cerithioidea</taxon>
        <taxon>Batillariidae</taxon>
        <taxon>Batillaria</taxon>
    </lineage>
</organism>
<protein>
    <recommendedName>
        <fullName evidence="2">Mediator of RNA polymerase II transcription subunit 15</fullName>
    </recommendedName>
    <alternativeName>
        <fullName evidence="2">Mediator complex subunit 15</fullName>
    </alternativeName>
</protein>
<gene>
    <name evidence="2" type="primary">MED15</name>
    <name evidence="4" type="ORF">BaRGS_00025022</name>
</gene>
<keyword evidence="2" id="KW-0010">Activator</keyword>
<keyword evidence="1 2" id="KW-0539">Nucleus</keyword>
<comment type="subunit">
    <text evidence="2">Component of the Mediator complex.</text>
</comment>
<dbReference type="InterPro" id="IPR036529">
    <property type="entry name" value="KIX_dom_sf"/>
</dbReference>
<comment type="caution">
    <text evidence="4">The sequence shown here is derived from an EMBL/GenBank/DDBJ whole genome shotgun (WGS) entry which is preliminary data.</text>
</comment>
<name>A0ABD0K9A5_9CAEN</name>
<dbReference type="GO" id="GO:0005634">
    <property type="term" value="C:nucleus"/>
    <property type="evidence" value="ECO:0007669"/>
    <property type="project" value="UniProtKB-SubCell"/>
</dbReference>
<keyword evidence="2" id="KW-0804">Transcription</keyword>
<accession>A0ABD0K9A5</accession>
<keyword evidence="5" id="KW-1185">Reference proteome</keyword>
<evidence type="ECO:0000313" key="4">
    <source>
        <dbReference type="EMBL" id="KAK7483701.1"/>
    </source>
</evidence>
<feature type="domain" description="Mediator of RNA polymerase II transcription subunit 15 N-terminal" evidence="3">
    <location>
        <begin position="12"/>
        <end position="88"/>
    </location>
</feature>
<dbReference type="InterPro" id="IPR019087">
    <property type="entry name" value="Med15_N"/>
</dbReference>
<dbReference type="AlphaFoldDB" id="A0ABD0K9A5"/>
<comment type="similarity">
    <text evidence="2">Belongs to the Mediator complex subunit 15 family.</text>
</comment>
<dbReference type="Proteomes" id="UP001519460">
    <property type="component" value="Unassembled WGS sequence"/>
</dbReference>
<evidence type="ECO:0000256" key="1">
    <source>
        <dbReference type="ARBA" id="ARBA00023242"/>
    </source>
</evidence>
<dbReference type="Pfam" id="PF09606">
    <property type="entry name" value="Med15_N"/>
    <property type="match status" value="1"/>
</dbReference>
<evidence type="ECO:0000313" key="5">
    <source>
        <dbReference type="Proteomes" id="UP001519460"/>
    </source>
</evidence>
<proteinExistence type="inferred from homology"/>
<evidence type="ECO:0000256" key="2">
    <source>
        <dbReference type="RuleBase" id="RU364148"/>
    </source>
</evidence>
<dbReference type="Gene3D" id="1.10.246.20">
    <property type="entry name" value="Coactivator CBP, KIX domain"/>
    <property type="match status" value="1"/>
</dbReference>
<keyword evidence="2" id="KW-0805">Transcription regulation</keyword>
<comment type="subcellular location">
    <subcellularLocation>
        <location evidence="2">Nucleus</location>
    </subcellularLocation>
</comment>
<dbReference type="EMBL" id="JACVVK020000222">
    <property type="protein sequence ID" value="KAK7483701.1"/>
    <property type="molecule type" value="Genomic_DNA"/>
</dbReference>
<evidence type="ECO:0000259" key="3">
    <source>
        <dbReference type="Pfam" id="PF09606"/>
    </source>
</evidence>
<reference evidence="4 5" key="1">
    <citation type="journal article" date="2023" name="Sci. Data">
        <title>Genome assembly of the Korean intertidal mud-creeper Batillaria attramentaria.</title>
        <authorList>
            <person name="Patra A.K."/>
            <person name="Ho P.T."/>
            <person name="Jun S."/>
            <person name="Lee S.J."/>
            <person name="Kim Y."/>
            <person name="Won Y.J."/>
        </authorList>
    </citation>
    <scope>NUCLEOTIDE SEQUENCE [LARGE SCALE GENOMIC DNA]</scope>
    <source>
        <strain evidence="4">Wonlab-2016</strain>
    </source>
</reference>
<sequence>MAVSNVEQFMTDWRSSFFRERIVAQIEAARQKGLPNPNSDDQMEKFLAQNSSQHLEEFVFEKSTAREHYLELVADLLLHLRQCKHSRGAEQYLLPVMSKLLRWEPSQLKLSSTHPRRNPAFLKTP</sequence>
<comment type="function">
    <text evidence="2">Component of the Mediator complex, a coactivator involved in the regulated transcription of nearly all RNA polymerase II-dependent genes. Mediator functions as a bridge to convey information from gene-specific regulatory proteins to the basal RNA polymerase II transcription machinery. Mediator is recruited to promoters by direct interactions with regulatory proteins and serves as a scaffold for the assembly of a functional preinitiation complex with RNA polymerase II and the general transcription factors.</text>
</comment>